<comment type="caution">
    <text evidence="2">The sequence shown here is derived from an EMBL/GenBank/DDBJ whole genome shotgun (WGS) entry which is preliminary data.</text>
</comment>
<dbReference type="Proteomes" id="UP000784294">
    <property type="component" value="Unassembled WGS sequence"/>
</dbReference>
<accession>A0A448WTS2</accession>
<name>A0A448WTS2_9PLAT</name>
<keyword evidence="1" id="KW-0472">Membrane</keyword>
<evidence type="ECO:0000313" key="2">
    <source>
        <dbReference type="EMBL" id="VEL20083.1"/>
    </source>
</evidence>
<dbReference type="EMBL" id="CAAALY010044647">
    <property type="protein sequence ID" value="VEL20083.1"/>
    <property type="molecule type" value="Genomic_DNA"/>
</dbReference>
<dbReference type="AlphaFoldDB" id="A0A448WTS2"/>
<feature type="transmembrane region" description="Helical" evidence="1">
    <location>
        <begin position="52"/>
        <end position="73"/>
    </location>
</feature>
<keyword evidence="3" id="KW-1185">Reference proteome</keyword>
<dbReference type="InterPro" id="IPR036259">
    <property type="entry name" value="MFS_trans_sf"/>
</dbReference>
<feature type="transmembrane region" description="Helical" evidence="1">
    <location>
        <begin position="21"/>
        <end position="40"/>
    </location>
</feature>
<keyword evidence="1" id="KW-0812">Transmembrane</keyword>
<keyword evidence="1" id="KW-1133">Transmembrane helix</keyword>
<dbReference type="SUPFAM" id="SSF103473">
    <property type="entry name" value="MFS general substrate transporter"/>
    <property type="match status" value="1"/>
</dbReference>
<evidence type="ECO:0000313" key="3">
    <source>
        <dbReference type="Proteomes" id="UP000784294"/>
    </source>
</evidence>
<proteinExistence type="predicted"/>
<protein>
    <submittedName>
        <fullName evidence="2">Uncharacterized protein</fullName>
    </submittedName>
</protein>
<gene>
    <name evidence="2" type="ORF">PXEA_LOCUS13523</name>
</gene>
<reference evidence="2" key="1">
    <citation type="submission" date="2018-11" db="EMBL/GenBank/DDBJ databases">
        <authorList>
            <consortium name="Pathogen Informatics"/>
        </authorList>
    </citation>
    <scope>NUCLEOTIDE SEQUENCE</scope>
</reference>
<evidence type="ECO:0000256" key="1">
    <source>
        <dbReference type="SAM" id="Phobius"/>
    </source>
</evidence>
<organism evidence="2 3">
    <name type="scientific">Protopolystoma xenopodis</name>
    <dbReference type="NCBI Taxonomy" id="117903"/>
    <lineage>
        <taxon>Eukaryota</taxon>
        <taxon>Metazoa</taxon>
        <taxon>Spiralia</taxon>
        <taxon>Lophotrochozoa</taxon>
        <taxon>Platyhelminthes</taxon>
        <taxon>Monogenea</taxon>
        <taxon>Polyopisthocotylea</taxon>
        <taxon>Polystomatidea</taxon>
        <taxon>Polystomatidae</taxon>
        <taxon>Protopolystoma</taxon>
    </lineage>
</organism>
<sequence length="109" mass="11606">MIAYRSSHTAGQTSAGRCVRLGGANAMLLLSGATLVNAVANLLCPTVWSGSYARMLVFALIFGGLMSPVYTLNPHCLLELLPRNRLADGLGFFLFFTSASYFLATPISS</sequence>
<feature type="transmembrane region" description="Helical" evidence="1">
    <location>
        <begin position="85"/>
        <end position="104"/>
    </location>
</feature>